<organism evidence="2 3">
    <name type="scientific">Bradyrhizobium japonicum</name>
    <dbReference type="NCBI Taxonomy" id="375"/>
    <lineage>
        <taxon>Bacteria</taxon>
        <taxon>Pseudomonadati</taxon>
        <taxon>Pseudomonadota</taxon>
        <taxon>Alphaproteobacteria</taxon>
        <taxon>Hyphomicrobiales</taxon>
        <taxon>Nitrobacteraceae</taxon>
        <taxon>Bradyrhizobium</taxon>
    </lineage>
</organism>
<evidence type="ECO:0000313" key="2">
    <source>
        <dbReference type="EMBL" id="APG12036.1"/>
    </source>
</evidence>
<dbReference type="InterPro" id="IPR036397">
    <property type="entry name" value="RNaseH_sf"/>
</dbReference>
<name>A0A1L3FFF5_BRAJP</name>
<accession>A0A1L3FFF5</accession>
<feature type="compositionally biased region" description="Basic and acidic residues" evidence="1">
    <location>
        <begin position="355"/>
        <end position="366"/>
    </location>
</feature>
<gene>
    <name evidence="2" type="ORF">BKD09_27235</name>
</gene>
<feature type="compositionally biased region" description="Polar residues" evidence="1">
    <location>
        <begin position="369"/>
        <end position="405"/>
    </location>
</feature>
<dbReference type="GO" id="GO:0003676">
    <property type="term" value="F:nucleic acid binding"/>
    <property type="evidence" value="ECO:0007669"/>
    <property type="project" value="InterPro"/>
</dbReference>
<dbReference type="RefSeq" id="WP_071913990.1">
    <property type="nucleotide sequence ID" value="NZ_CP017637.1"/>
</dbReference>
<dbReference type="Proteomes" id="UP000181962">
    <property type="component" value="Chromosome"/>
</dbReference>
<proteinExistence type="predicted"/>
<protein>
    <recommendedName>
        <fullName evidence="4">Integrase catalytic domain-containing protein</fullName>
    </recommendedName>
</protein>
<evidence type="ECO:0008006" key="4">
    <source>
        <dbReference type="Google" id="ProtNLM"/>
    </source>
</evidence>
<dbReference type="OrthoDB" id="5287589at2"/>
<sequence length="405" mass="45971">MSEMMLAPGQFVELKGNLWQFVRKTNDGLFELYNRALNKHEPFHKAQLSAWWESKELLILPMSEKPAKESVLRNRRIPFKHYSSEQQRKMKIREHYVKQFHVDFVAGKVTKDRNSVAGWLKGITPPSEAKSPKEWLSRYQVPRAYDDWISGGQCIEALAHGNAFGTHKSSLEPVRDIIEQAIEQFHVPFAELEMVDLLKLIAGGINAAKTAGEIPTHHGDGTEINYVPCPQTVYNWIDRLNNWEKRRIRDGIEEANREHAPRGRKPKVALPFEEWQGDHALLPVETMIRLRDKNGNVVDVGMGAVWFTGFIDVASQYVYPAVLGTDGPSTARSLEAFRKAMCPKTDYFDSAGLKDQFDPTTARERSAIPWTSRSSPRARLRSTSTKAASRPDSSASWISRRNAAS</sequence>
<dbReference type="Gene3D" id="3.30.420.10">
    <property type="entry name" value="Ribonuclease H-like superfamily/Ribonuclease H"/>
    <property type="match status" value="1"/>
</dbReference>
<dbReference type="AlphaFoldDB" id="A0A1L3FFF5"/>
<feature type="region of interest" description="Disordered" evidence="1">
    <location>
        <begin position="353"/>
        <end position="405"/>
    </location>
</feature>
<reference evidence="2 3" key="1">
    <citation type="submission" date="2016-11" db="EMBL/GenBank/DDBJ databases">
        <title>Complete Genome Sequence of Bradyrhizobium sp. strain J5, an isolated from soybean nodule in Hokkaido.</title>
        <authorList>
            <person name="Kanehara K."/>
        </authorList>
    </citation>
    <scope>NUCLEOTIDE SEQUENCE [LARGE SCALE GENOMIC DNA]</scope>
    <source>
        <strain evidence="2 3">J5</strain>
    </source>
</reference>
<evidence type="ECO:0000313" key="3">
    <source>
        <dbReference type="Proteomes" id="UP000181962"/>
    </source>
</evidence>
<evidence type="ECO:0000256" key="1">
    <source>
        <dbReference type="SAM" id="MobiDB-lite"/>
    </source>
</evidence>
<dbReference type="EMBL" id="CP017637">
    <property type="protein sequence ID" value="APG12036.1"/>
    <property type="molecule type" value="Genomic_DNA"/>
</dbReference>